<proteinExistence type="inferred from homology"/>
<feature type="modified residue" description="N6-(pyridoxal phosphate)lysine" evidence="8">
    <location>
        <position position="210"/>
    </location>
</feature>
<comment type="subunit">
    <text evidence="3 8">Homodimer.</text>
</comment>
<evidence type="ECO:0000256" key="8">
    <source>
        <dbReference type="HAMAP-Rule" id="MF_01023"/>
    </source>
</evidence>
<reference evidence="10" key="2">
    <citation type="submission" date="2021-09" db="EMBL/GenBank/DDBJ databases">
        <authorList>
            <person name="Gilroy R."/>
        </authorList>
    </citation>
    <scope>NUCLEOTIDE SEQUENCE</scope>
    <source>
        <strain evidence="10">CHK179-5677</strain>
    </source>
</reference>
<dbReference type="EMBL" id="DYUC01000046">
    <property type="protein sequence ID" value="HJG86364.1"/>
    <property type="molecule type" value="Genomic_DNA"/>
</dbReference>
<dbReference type="InterPro" id="IPR001917">
    <property type="entry name" value="Aminotrans_II_pyridoxalP_BS"/>
</dbReference>
<dbReference type="GO" id="GO:0000105">
    <property type="term" value="P:L-histidine biosynthetic process"/>
    <property type="evidence" value="ECO:0007669"/>
    <property type="project" value="UniProtKB-UniRule"/>
</dbReference>
<dbReference type="AlphaFoldDB" id="A0A921SSM9"/>
<dbReference type="PROSITE" id="PS00599">
    <property type="entry name" value="AA_TRANSFER_CLASS_2"/>
    <property type="match status" value="1"/>
</dbReference>
<evidence type="ECO:0000256" key="7">
    <source>
        <dbReference type="ARBA" id="ARBA00047481"/>
    </source>
</evidence>
<dbReference type="InterPro" id="IPR004839">
    <property type="entry name" value="Aminotransferase_I/II_large"/>
</dbReference>
<protein>
    <recommendedName>
        <fullName evidence="8">Histidinol-phosphate aminotransferase</fullName>
        <ecNumber evidence="8">2.6.1.9</ecNumber>
    </recommendedName>
    <alternativeName>
        <fullName evidence="8">Imidazole acetol-phosphate transaminase</fullName>
    </alternativeName>
</protein>
<evidence type="ECO:0000313" key="11">
    <source>
        <dbReference type="Proteomes" id="UP000760668"/>
    </source>
</evidence>
<dbReference type="Gene3D" id="3.90.1150.10">
    <property type="entry name" value="Aspartate Aminotransferase, domain 1"/>
    <property type="match status" value="1"/>
</dbReference>
<dbReference type="RefSeq" id="WP_295368011.1">
    <property type="nucleotide sequence ID" value="NZ_DYUC01000046.1"/>
</dbReference>
<dbReference type="GO" id="GO:0004400">
    <property type="term" value="F:histidinol-phosphate transaminase activity"/>
    <property type="evidence" value="ECO:0007669"/>
    <property type="project" value="UniProtKB-UniRule"/>
</dbReference>
<keyword evidence="8" id="KW-0368">Histidine biosynthesis</keyword>
<keyword evidence="5 8" id="KW-0808">Transferase</keyword>
<dbReference type="Proteomes" id="UP000760668">
    <property type="component" value="Unassembled WGS sequence"/>
</dbReference>
<dbReference type="Gene3D" id="3.40.640.10">
    <property type="entry name" value="Type I PLP-dependent aspartate aminotransferase-like (Major domain)"/>
    <property type="match status" value="1"/>
</dbReference>
<dbReference type="PANTHER" id="PTHR43643">
    <property type="entry name" value="HISTIDINOL-PHOSPHATE AMINOTRANSFERASE 2"/>
    <property type="match status" value="1"/>
</dbReference>
<dbReference type="InterPro" id="IPR005861">
    <property type="entry name" value="HisP_aminotrans"/>
</dbReference>
<keyword evidence="8" id="KW-0028">Amino-acid biosynthesis</keyword>
<dbReference type="NCBIfam" id="TIGR01141">
    <property type="entry name" value="hisC"/>
    <property type="match status" value="1"/>
</dbReference>
<reference evidence="10" key="1">
    <citation type="journal article" date="2021" name="PeerJ">
        <title>Extensive microbial diversity within the chicken gut microbiome revealed by metagenomics and culture.</title>
        <authorList>
            <person name="Gilroy R."/>
            <person name="Ravi A."/>
            <person name="Getino M."/>
            <person name="Pursley I."/>
            <person name="Horton D.L."/>
            <person name="Alikhan N.F."/>
            <person name="Baker D."/>
            <person name="Gharbi K."/>
            <person name="Hall N."/>
            <person name="Watson M."/>
            <person name="Adriaenssens E.M."/>
            <person name="Foster-Nyarko E."/>
            <person name="Jarju S."/>
            <person name="Secka A."/>
            <person name="Antonio M."/>
            <person name="Oren A."/>
            <person name="Chaudhuri R.R."/>
            <person name="La Ragione R."/>
            <person name="Hildebrand F."/>
            <person name="Pallen M.J."/>
        </authorList>
    </citation>
    <scope>NUCLEOTIDE SEQUENCE</scope>
    <source>
        <strain evidence="10">CHK179-5677</strain>
    </source>
</reference>
<dbReference type="Pfam" id="PF00155">
    <property type="entry name" value="Aminotran_1_2"/>
    <property type="match status" value="1"/>
</dbReference>
<evidence type="ECO:0000313" key="10">
    <source>
        <dbReference type="EMBL" id="HJG86364.1"/>
    </source>
</evidence>
<comment type="caution">
    <text evidence="10">The sequence shown here is derived from an EMBL/GenBank/DDBJ whole genome shotgun (WGS) entry which is preliminary data.</text>
</comment>
<dbReference type="InterPro" id="IPR050106">
    <property type="entry name" value="HistidinolP_aminotransfase"/>
</dbReference>
<evidence type="ECO:0000256" key="1">
    <source>
        <dbReference type="ARBA" id="ARBA00001933"/>
    </source>
</evidence>
<evidence type="ECO:0000259" key="9">
    <source>
        <dbReference type="Pfam" id="PF00155"/>
    </source>
</evidence>
<comment type="similarity">
    <text evidence="8">Belongs to the class-II pyridoxal-phosphate-dependent aminotransferase family. Histidinol-phosphate aminotransferase subfamily.</text>
</comment>
<keyword evidence="6 8" id="KW-0663">Pyridoxal phosphate</keyword>
<evidence type="ECO:0000256" key="5">
    <source>
        <dbReference type="ARBA" id="ARBA00022679"/>
    </source>
</evidence>
<sequence length="357" mass="39549">MKELWSERIRGLVPYTPGEQPRDRKFIKLNTNENPYPPSAMVTEAIRQEAGSPLRLYPDPECTELRETIASYHGLSPEQIFVGNGSDEVLAMCFYAFFTPGKAVVFPDITYSFYPVYARLFGLDYREIPLDENFGVPVEQFLGGNGGVVIANPNAPTGRDLPLHAIREIAEANPEAVVMVDEAYVDFGAHSAVALLDGCPNLVVVRTMSKSRSLAGLRVGYAMGSADLMAALNCVKNSFNSYTVDRLAQAGAAAAIRDDAYFRCVVAKVRNTREVTAGRLKQMGFRVCDSAANFLFISHERAPAKALLDGLRERGILVRWWDKPRISNCLRVSIGTDEDMDTFCRAMEELLEQFPAN</sequence>
<organism evidence="10 11">
    <name type="scientific">Pseudoflavonifractor capillosus</name>
    <dbReference type="NCBI Taxonomy" id="106588"/>
    <lineage>
        <taxon>Bacteria</taxon>
        <taxon>Bacillati</taxon>
        <taxon>Bacillota</taxon>
        <taxon>Clostridia</taxon>
        <taxon>Eubacteriales</taxon>
        <taxon>Oscillospiraceae</taxon>
        <taxon>Pseudoflavonifractor</taxon>
    </lineage>
</organism>
<dbReference type="HAMAP" id="MF_01023">
    <property type="entry name" value="HisC_aminotrans_2"/>
    <property type="match status" value="1"/>
</dbReference>
<evidence type="ECO:0000256" key="2">
    <source>
        <dbReference type="ARBA" id="ARBA00005011"/>
    </source>
</evidence>
<dbReference type="GO" id="GO:0030170">
    <property type="term" value="F:pyridoxal phosphate binding"/>
    <property type="evidence" value="ECO:0007669"/>
    <property type="project" value="InterPro"/>
</dbReference>
<name>A0A921SSM9_9FIRM</name>
<comment type="catalytic activity">
    <reaction evidence="7 8">
        <text>L-histidinol phosphate + 2-oxoglutarate = 3-(imidazol-4-yl)-2-oxopropyl phosphate + L-glutamate</text>
        <dbReference type="Rhea" id="RHEA:23744"/>
        <dbReference type="ChEBI" id="CHEBI:16810"/>
        <dbReference type="ChEBI" id="CHEBI:29985"/>
        <dbReference type="ChEBI" id="CHEBI:57766"/>
        <dbReference type="ChEBI" id="CHEBI:57980"/>
        <dbReference type="EC" id="2.6.1.9"/>
    </reaction>
</comment>
<dbReference type="InterPro" id="IPR015424">
    <property type="entry name" value="PyrdxlP-dep_Trfase"/>
</dbReference>
<dbReference type="CDD" id="cd00609">
    <property type="entry name" value="AAT_like"/>
    <property type="match status" value="1"/>
</dbReference>
<dbReference type="InterPro" id="IPR015421">
    <property type="entry name" value="PyrdxlP-dep_Trfase_major"/>
</dbReference>
<evidence type="ECO:0000256" key="3">
    <source>
        <dbReference type="ARBA" id="ARBA00011738"/>
    </source>
</evidence>
<accession>A0A921SSM9</accession>
<keyword evidence="4 8" id="KW-0032">Aminotransferase</keyword>
<evidence type="ECO:0000256" key="4">
    <source>
        <dbReference type="ARBA" id="ARBA00022576"/>
    </source>
</evidence>
<comment type="pathway">
    <text evidence="2 8">Amino-acid biosynthesis; L-histidine biosynthesis; L-histidine from 5-phospho-alpha-D-ribose 1-diphosphate: step 7/9.</text>
</comment>
<evidence type="ECO:0000256" key="6">
    <source>
        <dbReference type="ARBA" id="ARBA00022898"/>
    </source>
</evidence>
<dbReference type="PANTHER" id="PTHR43643:SF3">
    <property type="entry name" value="HISTIDINOL-PHOSPHATE AMINOTRANSFERASE"/>
    <property type="match status" value="1"/>
</dbReference>
<dbReference type="EC" id="2.6.1.9" evidence="8"/>
<dbReference type="SUPFAM" id="SSF53383">
    <property type="entry name" value="PLP-dependent transferases"/>
    <property type="match status" value="1"/>
</dbReference>
<dbReference type="InterPro" id="IPR015422">
    <property type="entry name" value="PyrdxlP-dep_Trfase_small"/>
</dbReference>
<gene>
    <name evidence="8 10" type="primary">hisC</name>
    <name evidence="10" type="ORF">K8V01_04985</name>
</gene>
<comment type="cofactor">
    <cofactor evidence="1 8">
        <name>pyridoxal 5'-phosphate</name>
        <dbReference type="ChEBI" id="CHEBI:597326"/>
    </cofactor>
</comment>
<feature type="domain" description="Aminotransferase class I/classII large" evidence="9">
    <location>
        <begin position="25"/>
        <end position="346"/>
    </location>
</feature>